<dbReference type="OrthoDB" id="9803748at2"/>
<protein>
    <recommendedName>
        <fullName evidence="6">7,8-dihydroneopterin aldolase</fullName>
        <ecNumber evidence="6">4.1.2.25</ecNumber>
    </recommendedName>
</protein>
<evidence type="ECO:0000259" key="7">
    <source>
        <dbReference type="SMART" id="SM00905"/>
    </source>
</evidence>
<comment type="function">
    <text evidence="6">Catalyzes the conversion of 7,8-dihydroneopterin to 6-hydroxymethyl-7,8-dihydropterin.</text>
</comment>
<dbReference type="NCBIfam" id="TIGR00526">
    <property type="entry name" value="folB_dom"/>
    <property type="match status" value="1"/>
</dbReference>
<comment type="catalytic activity">
    <reaction evidence="1 6">
        <text>7,8-dihydroneopterin = 6-hydroxymethyl-7,8-dihydropterin + glycolaldehyde</text>
        <dbReference type="Rhea" id="RHEA:10540"/>
        <dbReference type="ChEBI" id="CHEBI:17001"/>
        <dbReference type="ChEBI" id="CHEBI:17071"/>
        <dbReference type="ChEBI" id="CHEBI:44841"/>
        <dbReference type="EC" id="4.1.2.25"/>
    </reaction>
</comment>
<dbReference type="InterPro" id="IPR006156">
    <property type="entry name" value="Dihydroneopterin_aldolase"/>
</dbReference>
<evidence type="ECO:0000256" key="3">
    <source>
        <dbReference type="ARBA" id="ARBA00005708"/>
    </source>
</evidence>
<dbReference type="EC" id="4.1.2.25" evidence="6"/>
<evidence type="ECO:0000256" key="4">
    <source>
        <dbReference type="ARBA" id="ARBA00022909"/>
    </source>
</evidence>
<sequence>MDRIYLNELLFYGYHGVFEEEKKLGQRYIVDVVMKLNLIEAGRTDDLTYTIDYGDAYERIQSIVEGKPYNLIEVVAEKIAAELLQTYTLLQECTVKVTKPNPPIAGQYKSVAVEITRGRS</sequence>
<dbReference type="STRING" id="1236971.JCM9152_3260"/>
<dbReference type="PANTHER" id="PTHR42844:SF1">
    <property type="entry name" value="DIHYDRONEOPTERIN ALDOLASE 1-RELATED"/>
    <property type="match status" value="1"/>
</dbReference>
<comment type="caution">
    <text evidence="8">The sequence shown here is derived from an EMBL/GenBank/DDBJ whole genome shotgun (WGS) entry which is preliminary data.</text>
</comment>
<dbReference type="AlphaFoldDB" id="W4QK91"/>
<keyword evidence="4 6" id="KW-0289">Folate biosynthesis</keyword>
<dbReference type="InterPro" id="IPR006157">
    <property type="entry name" value="FolB_dom"/>
</dbReference>
<evidence type="ECO:0000256" key="2">
    <source>
        <dbReference type="ARBA" id="ARBA00005013"/>
    </source>
</evidence>
<evidence type="ECO:0000256" key="1">
    <source>
        <dbReference type="ARBA" id="ARBA00001353"/>
    </source>
</evidence>
<dbReference type="SUPFAM" id="SSF55620">
    <property type="entry name" value="Tetrahydrobiopterin biosynthesis enzymes-like"/>
    <property type="match status" value="1"/>
</dbReference>
<dbReference type="EMBL" id="BAUU01000023">
    <property type="protein sequence ID" value="GAE31774.1"/>
    <property type="molecule type" value="Genomic_DNA"/>
</dbReference>
<evidence type="ECO:0000256" key="6">
    <source>
        <dbReference type="RuleBase" id="RU362079"/>
    </source>
</evidence>
<proteinExistence type="inferred from homology"/>
<dbReference type="CDD" id="cd00534">
    <property type="entry name" value="DHNA_DHNTPE"/>
    <property type="match status" value="1"/>
</dbReference>
<dbReference type="NCBIfam" id="TIGR00525">
    <property type="entry name" value="folB"/>
    <property type="match status" value="1"/>
</dbReference>
<comment type="pathway">
    <text evidence="2 6">Cofactor biosynthesis; tetrahydrofolate biosynthesis; 2-amino-4-hydroxy-6-hydroxymethyl-7,8-dihydropteridine diphosphate from 7,8-dihydroneopterin triphosphate: step 3/4.</text>
</comment>
<dbReference type="FunFam" id="3.30.1130.10:FF:000003">
    <property type="entry name" value="7,8-dihydroneopterin aldolase"/>
    <property type="match status" value="1"/>
</dbReference>
<evidence type="ECO:0000313" key="8">
    <source>
        <dbReference type="EMBL" id="GAE31774.1"/>
    </source>
</evidence>
<keyword evidence="9" id="KW-1185">Reference proteome</keyword>
<keyword evidence="5 6" id="KW-0456">Lyase</keyword>
<evidence type="ECO:0000256" key="5">
    <source>
        <dbReference type="ARBA" id="ARBA00023239"/>
    </source>
</evidence>
<dbReference type="GO" id="GO:0005737">
    <property type="term" value="C:cytoplasm"/>
    <property type="evidence" value="ECO:0007669"/>
    <property type="project" value="TreeGrafter"/>
</dbReference>
<dbReference type="GO" id="GO:0004150">
    <property type="term" value="F:dihydroneopterin aldolase activity"/>
    <property type="evidence" value="ECO:0007669"/>
    <property type="project" value="UniProtKB-UniRule"/>
</dbReference>
<dbReference type="InterPro" id="IPR043133">
    <property type="entry name" value="GTP-CH-I_C/QueF"/>
</dbReference>
<name>W4QK91_9BACI</name>
<feature type="domain" description="Dihydroneopterin aldolase/epimerase" evidence="7">
    <location>
        <begin position="4"/>
        <end position="117"/>
    </location>
</feature>
<dbReference type="SMART" id="SM00905">
    <property type="entry name" value="FolB"/>
    <property type="match status" value="1"/>
</dbReference>
<dbReference type="UniPathway" id="UPA00077">
    <property type="reaction ID" value="UER00154"/>
</dbReference>
<dbReference type="GO" id="GO:0046654">
    <property type="term" value="P:tetrahydrofolate biosynthetic process"/>
    <property type="evidence" value="ECO:0007669"/>
    <property type="project" value="UniProtKB-UniRule"/>
</dbReference>
<dbReference type="PANTHER" id="PTHR42844">
    <property type="entry name" value="DIHYDRONEOPTERIN ALDOLASE 1-RELATED"/>
    <property type="match status" value="1"/>
</dbReference>
<dbReference type="RefSeq" id="WP_035345834.1">
    <property type="nucleotide sequence ID" value="NZ_BAUU01000023.1"/>
</dbReference>
<accession>W4QK91</accession>
<dbReference type="Proteomes" id="UP000018895">
    <property type="component" value="Unassembled WGS sequence"/>
</dbReference>
<gene>
    <name evidence="8" type="ORF">JCM9152_3260</name>
</gene>
<reference evidence="8" key="1">
    <citation type="journal article" date="2014" name="Genome Announc.">
        <title>Draft Genome Sequences of Three Alkaliphilic Bacillus Strains, Bacillus wakoensis JCM 9140T, Bacillus akibai JCM 9157T, and Bacillus hemicellulosilyticus JCM 9152T.</title>
        <authorList>
            <person name="Yuki M."/>
            <person name="Oshima K."/>
            <person name="Suda W."/>
            <person name="Oshida Y."/>
            <person name="Kitamura K."/>
            <person name="Iida T."/>
            <person name="Hattori M."/>
            <person name="Ohkuma M."/>
        </authorList>
    </citation>
    <scope>NUCLEOTIDE SEQUENCE [LARGE SCALE GENOMIC DNA]</scope>
    <source>
        <strain evidence="8">JCM 9152</strain>
    </source>
</reference>
<evidence type="ECO:0000313" key="9">
    <source>
        <dbReference type="Proteomes" id="UP000018895"/>
    </source>
</evidence>
<organism evidence="8 9">
    <name type="scientific">Halalkalibacter hemicellulosilyticusJCM 9152</name>
    <dbReference type="NCBI Taxonomy" id="1236971"/>
    <lineage>
        <taxon>Bacteria</taxon>
        <taxon>Bacillati</taxon>
        <taxon>Bacillota</taxon>
        <taxon>Bacilli</taxon>
        <taxon>Bacillales</taxon>
        <taxon>Bacillaceae</taxon>
        <taxon>Halalkalibacter</taxon>
    </lineage>
</organism>
<dbReference type="GO" id="GO:0046656">
    <property type="term" value="P:folic acid biosynthetic process"/>
    <property type="evidence" value="ECO:0007669"/>
    <property type="project" value="UniProtKB-UniRule"/>
</dbReference>
<dbReference type="Gene3D" id="3.30.1130.10">
    <property type="match status" value="1"/>
</dbReference>
<dbReference type="Pfam" id="PF02152">
    <property type="entry name" value="FolB"/>
    <property type="match status" value="1"/>
</dbReference>
<comment type="similarity">
    <text evidence="3 6">Belongs to the DHNA family.</text>
</comment>